<evidence type="ECO:0000313" key="14">
    <source>
        <dbReference type="Proteomes" id="UP000812270"/>
    </source>
</evidence>
<dbReference type="PROSITE" id="PS50110">
    <property type="entry name" value="RESPONSE_REGULATORY"/>
    <property type="match status" value="1"/>
</dbReference>
<dbReference type="Pfam" id="PF00512">
    <property type="entry name" value="HisKA"/>
    <property type="match status" value="1"/>
</dbReference>
<keyword evidence="6" id="KW-0067">ATP-binding</keyword>
<evidence type="ECO:0000256" key="8">
    <source>
        <dbReference type="PROSITE-ProRule" id="PRU00169"/>
    </source>
</evidence>
<dbReference type="InterPro" id="IPR001789">
    <property type="entry name" value="Sig_transdc_resp-reg_receiver"/>
</dbReference>
<keyword evidence="4" id="KW-0547">Nucleotide-binding</keyword>
<dbReference type="Pfam" id="PF13426">
    <property type="entry name" value="PAS_9"/>
    <property type="match status" value="1"/>
</dbReference>
<dbReference type="SMART" id="SM00091">
    <property type="entry name" value="PAS"/>
    <property type="match status" value="1"/>
</dbReference>
<dbReference type="InterPro" id="IPR005467">
    <property type="entry name" value="His_kinase_dom"/>
</dbReference>
<dbReference type="RefSeq" id="WP_217794249.1">
    <property type="nucleotide sequence ID" value="NZ_JAHSPG010000016.1"/>
</dbReference>
<keyword evidence="7" id="KW-0902">Two-component regulatory system</keyword>
<evidence type="ECO:0000259" key="9">
    <source>
        <dbReference type="PROSITE" id="PS50109"/>
    </source>
</evidence>
<dbReference type="Pfam" id="PF00072">
    <property type="entry name" value="Response_reg"/>
    <property type="match status" value="1"/>
</dbReference>
<dbReference type="CDD" id="cd00130">
    <property type="entry name" value="PAS"/>
    <property type="match status" value="1"/>
</dbReference>
<evidence type="ECO:0000256" key="7">
    <source>
        <dbReference type="ARBA" id="ARBA00023012"/>
    </source>
</evidence>
<dbReference type="SMART" id="SM00387">
    <property type="entry name" value="HATPase_c"/>
    <property type="match status" value="1"/>
</dbReference>
<evidence type="ECO:0000259" key="10">
    <source>
        <dbReference type="PROSITE" id="PS50110"/>
    </source>
</evidence>
<evidence type="ECO:0000256" key="2">
    <source>
        <dbReference type="ARBA" id="ARBA00012438"/>
    </source>
</evidence>
<gene>
    <name evidence="13" type="ORF">KTO63_22705</name>
</gene>
<sequence>MPQLKNRLLNVMVVEDDEDDYFIMNDYLQSITSGTFKAHWCYSYSTAIERMRQNDCDICFVDYRLGIKTGLDFISQSLAEGSEMPFILLTGKGNPEIDRQAVVIGATDYLVKGELTPEKLERCIRYALERSTTLKALKANEKKYRSIFEKSKDAIFIGDHKGRLIQINSAGLDLLQLEPLQIDQYRFFDFIIDHNVKKNILELINNEQEIKDYEVELKTAMGQVKYCLLTLSNEDSDNHTLYYQGILHDITERKRNEKASLNIEKLAAAGRLVRTLAHEVRNPLNNINLSLEQLMDIVKGDESHMYMEIINRNSGRINSLITELLQSLRFSDIKLTPVSLQDVIHENLNVAKDTIALKSISLDYKEPETPVMIMGDKEKLHLAFSNLINNAMEAIEKSPGKLFIAIEDKVKPSVSIQDNGIGMSREDLGRLFEPYYTTKRNGMGLGMPSTLNILQAHNAFIDVKSEPGEGTTFTITFEKA</sequence>
<evidence type="ECO:0000256" key="6">
    <source>
        <dbReference type="ARBA" id="ARBA00022840"/>
    </source>
</evidence>
<keyword evidence="14" id="KW-1185">Reference proteome</keyword>
<dbReference type="Proteomes" id="UP000812270">
    <property type="component" value="Unassembled WGS sequence"/>
</dbReference>
<feature type="modified residue" description="4-aspartylphosphate" evidence="8">
    <location>
        <position position="62"/>
    </location>
</feature>
<protein>
    <recommendedName>
        <fullName evidence="2">histidine kinase</fullName>
        <ecNumber evidence="2">2.7.13.3</ecNumber>
    </recommendedName>
</protein>
<dbReference type="CDD" id="cd00082">
    <property type="entry name" value="HisKA"/>
    <property type="match status" value="1"/>
</dbReference>
<dbReference type="InterPro" id="IPR003661">
    <property type="entry name" value="HisK_dim/P_dom"/>
</dbReference>
<organism evidence="13 14">
    <name type="scientific">Pinibacter aurantiacus</name>
    <dbReference type="NCBI Taxonomy" id="2851599"/>
    <lineage>
        <taxon>Bacteria</taxon>
        <taxon>Pseudomonadati</taxon>
        <taxon>Bacteroidota</taxon>
        <taxon>Chitinophagia</taxon>
        <taxon>Chitinophagales</taxon>
        <taxon>Chitinophagaceae</taxon>
        <taxon>Pinibacter</taxon>
    </lineage>
</organism>
<dbReference type="CDD" id="cd00156">
    <property type="entry name" value="REC"/>
    <property type="match status" value="1"/>
</dbReference>
<dbReference type="InterPro" id="IPR000014">
    <property type="entry name" value="PAS"/>
</dbReference>
<dbReference type="PROSITE" id="PS50113">
    <property type="entry name" value="PAC"/>
    <property type="match status" value="1"/>
</dbReference>
<dbReference type="AlphaFoldDB" id="A0A9E2SE27"/>
<dbReference type="SMART" id="SM00388">
    <property type="entry name" value="HisKA"/>
    <property type="match status" value="1"/>
</dbReference>
<dbReference type="PANTHER" id="PTHR43065:SF46">
    <property type="entry name" value="C4-DICARBOXYLATE TRANSPORT SENSOR PROTEIN DCTB"/>
    <property type="match status" value="1"/>
</dbReference>
<evidence type="ECO:0000259" key="11">
    <source>
        <dbReference type="PROSITE" id="PS50112"/>
    </source>
</evidence>
<dbReference type="PANTHER" id="PTHR43065">
    <property type="entry name" value="SENSOR HISTIDINE KINASE"/>
    <property type="match status" value="1"/>
</dbReference>
<dbReference type="GO" id="GO:0005524">
    <property type="term" value="F:ATP binding"/>
    <property type="evidence" value="ECO:0007669"/>
    <property type="project" value="UniProtKB-KW"/>
</dbReference>
<comment type="catalytic activity">
    <reaction evidence="1">
        <text>ATP + protein L-histidine = ADP + protein N-phospho-L-histidine.</text>
        <dbReference type="EC" id="2.7.13.3"/>
    </reaction>
</comment>
<accession>A0A9E2SE27</accession>
<evidence type="ECO:0000256" key="3">
    <source>
        <dbReference type="ARBA" id="ARBA00022679"/>
    </source>
</evidence>
<name>A0A9E2SE27_9BACT</name>
<dbReference type="PROSITE" id="PS50112">
    <property type="entry name" value="PAS"/>
    <property type="match status" value="1"/>
</dbReference>
<evidence type="ECO:0000256" key="4">
    <source>
        <dbReference type="ARBA" id="ARBA00022741"/>
    </source>
</evidence>
<evidence type="ECO:0000259" key="12">
    <source>
        <dbReference type="PROSITE" id="PS50113"/>
    </source>
</evidence>
<dbReference type="EMBL" id="JAHSPG010000016">
    <property type="protein sequence ID" value="MBV4359994.1"/>
    <property type="molecule type" value="Genomic_DNA"/>
</dbReference>
<evidence type="ECO:0000256" key="5">
    <source>
        <dbReference type="ARBA" id="ARBA00022777"/>
    </source>
</evidence>
<dbReference type="Pfam" id="PF02518">
    <property type="entry name" value="HATPase_c"/>
    <property type="match status" value="1"/>
</dbReference>
<evidence type="ECO:0000313" key="13">
    <source>
        <dbReference type="EMBL" id="MBV4359994.1"/>
    </source>
</evidence>
<dbReference type="InterPro" id="IPR003594">
    <property type="entry name" value="HATPase_dom"/>
</dbReference>
<keyword evidence="8" id="KW-0597">Phosphoprotein</keyword>
<dbReference type="EC" id="2.7.13.3" evidence="2"/>
<reference evidence="13" key="1">
    <citation type="submission" date="2021-06" db="EMBL/GenBank/DDBJ databases">
        <authorList>
            <person name="Huq M.A."/>
        </authorList>
    </citation>
    <scope>NUCLEOTIDE SEQUENCE</scope>
    <source>
        <strain evidence="13">MAH-26</strain>
    </source>
</reference>
<dbReference type="NCBIfam" id="TIGR00229">
    <property type="entry name" value="sensory_box"/>
    <property type="match status" value="1"/>
</dbReference>
<evidence type="ECO:0000256" key="1">
    <source>
        <dbReference type="ARBA" id="ARBA00000085"/>
    </source>
</evidence>
<feature type="domain" description="PAS" evidence="11">
    <location>
        <begin position="140"/>
        <end position="182"/>
    </location>
</feature>
<feature type="domain" description="Histidine kinase" evidence="9">
    <location>
        <begin position="275"/>
        <end position="480"/>
    </location>
</feature>
<dbReference type="InterPro" id="IPR000700">
    <property type="entry name" value="PAS-assoc_C"/>
</dbReference>
<dbReference type="SMART" id="SM00448">
    <property type="entry name" value="REC"/>
    <property type="match status" value="1"/>
</dbReference>
<keyword evidence="5" id="KW-0418">Kinase</keyword>
<feature type="domain" description="PAC" evidence="12">
    <location>
        <begin position="211"/>
        <end position="262"/>
    </location>
</feature>
<dbReference type="PROSITE" id="PS50109">
    <property type="entry name" value="HIS_KIN"/>
    <property type="match status" value="1"/>
</dbReference>
<proteinExistence type="predicted"/>
<comment type="caution">
    <text evidence="13">The sequence shown here is derived from an EMBL/GenBank/DDBJ whole genome shotgun (WGS) entry which is preliminary data.</text>
</comment>
<feature type="domain" description="Response regulatory" evidence="10">
    <location>
        <begin position="10"/>
        <end position="127"/>
    </location>
</feature>
<dbReference type="GO" id="GO:0000155">
    <property type="term" value="F:phosphorelay sensor kinase activity"/>
    <property type="evidence" value="ECO:0007669"/>
    <property type="project" value="InterPro"/>
</dbReference>
<keyword evidence="3" id="KW-0808">Transferase</keyword>